<gene>
    <name evidence="1" type="ORF">FWK35_00020074</name>
</gene>
<reference evidence="1 2" key="1">
    <citation type="submission" date="2019-08" db="EMBL/GenBank/DDBJ databases">
        <title>Whole genome of Aphis craccivora.</title>
        <authorList>
            <person name="Voronova N.V."/>
            <person name="Shulinski R.S."/>
            <person name="Bandarenka Y.V."/>
            <person name="Zhorov D.G."/>
            <person name="Warner D."/>
        </authorList>
    </citation>
    <scope>NUCLEOTIDE SEQUENCE [LARGE SCALE GENOMIC DNA]</scope>
    <source>
        <strain evidence="1">180601</strain>
        <tissue evidence="1">Whole Body</tissue>
    </source>
</reference>
<proteinExistence type="predicted"/>
<dbReference type="OrthoDB" id="6768135at2759"/>
<organism evidence="1 2">
    <name type="scientific">Aphis craccivora</name>
    <name type="common">Cowpea aphid</name>
    <dbReference type="NCBI Taxonomy" id="307492"/>
    <lineage>
        <taxon>Eukaryota</taxon>
        <taxon>Metazoa</taxon>
        <taxon>Ecdysozoa</taxon>
        <taxon>Arthropoda</taxon>
        <taxon>Hexapoda</taxon>
        <taxon>Insecta</taxon>
        <taxon>Pterygota</taxon>
        <taxon>Neoptera</taxon>
        <taxon>Paraneoptera</taxon>
        <taxon>Hemiptera</taxon>
        <taxon>Sternorrhyncha</taxon>
        <taxon>Aphidomorpha</taxon>
        <taxon>Aphidoidea</taxon>
        <taxon>Aphididae</taxon>
        <taxon>Aphidini</taxon>
        <taxon>Aphis</taxon>
        <taxon>Aphis</taxon>
    </lineage>
</organism>
<accession>A0A6G0VZZ7</accession>
<keyword evidence="2" id="KW-1185">Reference proteome</keyword>
<name>A0A6G0VZZ7_APHCR</name>
<comment type="caution">
    <text evidence="1">The sequence shown here is derived from an EMBL/GenBank/DDBJ whole genome shotgun (WGS) entry which is preliminary data.</text>
</comment>
<dbReference type="EMBL" id="VUJU01010837">
    <property type="protein sequence ID" value="KAF0712771.1"/>
    <property type="molecule type" value="Genomic_DNA"/>
</dbReference>
<evidence type="ECO:0000313" key="2">
    <source>
        <dbReference type="Proteomes" id="UP000478052"/>
    </source>
</evidence>
<sequence>MSLIFDALMNFTQGSVWRKKQKDHESQIVLPIFLFFDDYEVGNPLGNHFGIHKLGTFHLSDQQKFGYNIIFKPVIDELNFLRETGIDIDTMISMEILSLSWAS</sequence>
<dbReference type="Proteomes" id="UP000478052">
    <property type="component" value="Unassembled WGS sequence"/>
</dbReference>
<protein>
    <submittedName>
        <fullName evidence="1">SAM domain-containing protein</fullName>
    </submittedName>
</protein>
<dbReference type="AlphaFoldDB" id="A0A6G0VZZ7"/>
<evidence type="ECO:0000313" key="1">
    <source>
        <dbReference type="EMBL" id="KAF0712771.1"/>
    </source>
</evidence>